<keyword evidence="7" id="KW-1185">Reference proteome</keyword>
<keyword evidence="2" id="KW-0812">Transmembrane</keyword>
<dbReference type="GO" id="GO:0005744">
    <property type="term" value="C:TIM23 mitochondrial import inner membrane translocase complex"/>
    <property type="evidence" value="ECO:0007669"/>
    <property type="project" value="TreeGrafter"/>
</dbReference>
<dbReference type="eggNOG" id="KOG3324">
    <property type="taxonomic scope" value="Eukaryota"/>
</dbReference>
<dbReference type="GeneID" id="16067688"/>
<protein>
    <recommendedName>
        <fullName evidence="8">Mitochondrial import inner membrane translocase subunit TIM23</fullName>
    </recommendedName>
</protein>
<evidence type="ECO:0000256" key="2">
    <source>
        <dbReference type="ARBA" id="ARBA00022692"/>
    </source>
</evidence>
<dbReference type="EMBL" id="GL832955">
    <property type="protein sequence ID" value="EGD72407.1"/>
    <property type="molecule type" value="Genomic_DNA"/>
</dbReference>
<feature type="region of interest" description="Disordered" evidence="5">
    <location>
        <begin position="1"/>
        <end position="28"/>
    </location>
</feature>
<evidence type="ECO:0000256" key="4">
    <source>
        <dbReference type="ARBA" id="ARBA00023136"/>
    </source>
</evidence>
<gene>
    <name evidence="6" type="ORF">PTSG_00427</name>
</gene>
<proteinExistence type="predicted"/>
<dbReference type="PANTHER" id="PTHR15371">
    <property type="entry name" value="TIM23"/>
    <property type="match status" value="1"/>
</dbReference>
<keyword evidence="4" id="KW-0472">Membrane</keyword>
<organism evidence="7">
    <name type="scientific">Salpingoeca rosetta (strain ATCC 50818 / BSB-021)</name>
    <dbReference type="NCBI Taxonomy" id="946362"/>
    <lineage>
        <taxon>Eukaryota</taxon>
        <taxon>Choanoflagellata</taxon>
        <taxon>Craspedida</taxon>
        <taxon>Salpingoecidae</taxon>
        <taxon>Salpingoeca</taxon>
    </lineage>
</organism>
<evidence type="ECO:0000256" key="3">
    <source>
        <dbReference type="ARBA" id="ARBA00022989"/>
    </source>
</evidence>
<dbReference type="PANTHER" id="PTHR15371:SF0">
    <property type="entry name" value="SD19278P"/>
    <property type="match status" value="1"/>
</dbReference>
<name>F2TWG1_SALR5</name>
<comment type="subcellular location">
    <subcellularLocation>
        <location evidence="1">Membrane</location>
        <topology evidence="1">Multi-pass membrane protein</topology>
    </subcellularLocation>
</comment>
<dbReference type="OrthoDB" id="159299at2759"/>
<dbReference type="OMA" id="DNDNIWS"/>
<evidence type="ECO:0000256" key="5">
    <source>
        <dbReference type="SAM" id="MobiDB-lite"/>
    </source>
</evidence>
<dbReference type="KEGG" id="sre:PTSG_00427"/>
<dbReference type="Proteomes" id="UP000007799">
    <property type="component" value="Unassembled WGS sequence"/>
</dbReference>
<keyword evidence="3" id="KW-1133">Transmembrane helix</keyword>
<feature type="compositionally biased region" description="Basic and acidic residues" evidence="5">
    <location>
        <begin position="1"/>
        <end position="10"/>
    </location>
</feature>
<evidence type="ECO:0000313" key="7">
    <source>
        <dbReference type="Proteomes" id="UP000007799"/>
    </source>
</evidence>
<dbReference type="Pfam" id="PF02466">
    <property type="entry name" value="Tim17"/>
    <property type="match status" value="1"/>
</dbReference>
<evidence type="ECO:0000313" key="6">
    <source>
        <dbReference type="EMBL" id="EGD72407.1"/>
    </source>
</evidence>
<dbReference type="STRING" id="946362.F2TWG1"/>
<dbReference type="AlphaFoldDB" id="F2TWG1"/>
<sequence length="218" mass="22838">MGDDTAHDLSHATGAASPTGFGQPTSFGGYQPFDPQAMMTQAYQSPYLALGNEAQTLNQPDFLFPSSAEKSRSLLERMSYSTGVSYLAGTIGGGLYGVVEGLRHPAATSNRLRVTTVLNAVGKRGPFLGNTLAVLSVMFHSINGGIIKARGEKDDIVNDVAAAVATGTLFRITSGPRAAAFGGLTGAGLAAAVYVVKTFLNREESTEVGKHEEKEYSD</sequence>
<evidence type="ECO:0000256" key="1">
    <source>
        <dbReference type="ARBA" id="ARBA00004141"/>
    </source>
</evidence>
<evidence type="ECO:0008006" key="8">
    <source>
        <dbReference type="Google" id="ProtNLM"/>
    </source>
</evidence>
<dbReference type="RefSeq" id="XP_004998976.1">
    <property type="nucleotide sequence ID" value="XM_004998919.1"/>
</dbReference>
<dbReference type="GO" id="GO:0008320">
    <property type="term" value="F:protein transmembrane transporter activity"/>
    <property type="evidence" value="ECO:0007669"/>
    <property type="project" value="TreeGrafter"/>
</dbReference>
<accession>F2TWG1</accession>
<dbReference type="InterPro" id="IPR045238">
    <property type="entry name" value="Tim23-like"/>
</dbReference>
<dbReference type="InParanoid" id="F2TWG1"/>
<dbReference type="FunCoup" id="F2TWG1">
    <property type="interactions" value="1073"/>
</dbReference>
<dbReference type="GO" id="GO:0030150">
    <property type="term" value="P:protein import into mitochondrial matrix"/>
    <property type="evidence" value="ECO:0007669"/>
    <property type="project" value="TreeGrafter"/>
</dbReference>
<reference evidence="6" key="1">
    <citation type="submission" date="2009-08" db="EMBL/GenBank/DDBJ databases">
        <title>Annotation of Salpingoeca rosetta.</title>
        <authorList>
            <consortium name="The Broad Institute Genome Sequencing Platform"/>
            <person name="Russ C."/>
            <person name="Cuomo C."/>
            <person name="Burger G."/>
            <person name="Gray M.W."/>
            <person name="Holland P.W.H."/>
            <person name="King N."/>
            <person name="Lang F.B.F."/>
            <person name="Roger A.J."/>
            <person name="Ruiz-Trillo I."/>
            <person name="Young S.K."/>
            <person name="Zeng Q."/>
            <person name="Gargeya S."/>
            <person name="Alvarado L."/>
            <person name="Berlin A."/>
            <person name="Chapman S.B."/>
            <person name="Chen Z."/>
            <person name="Freedman E."/>
            <person name="Gellesch M."/>
            <person name="Goldberg J."/>
            <person name="Griggs A."/>
            <person name="Gujja S."/>
            <person name="Heilman E."/>
            <person name="Heiman D."/>
            <person name="Howarth C."/>
            <person name="Mehta T."/>
            <person name="Neiman D."/>
            <person name="Pearson M."/>
            <person name="Roberts A."/>
            <person name="Saif S."/>
            <person name="Shea T."/>
            <person name="Shenoy N."/>
            <person name="Sisk P."/>
            <person name="Stolte C."/>
            <person name="Sykes S."/>
            <person name="White J."/>
            <person name="Yandava C."/>
            <person name="Haas B."/>
            <person name="Nusbaum C."/>
            <person name="Birren B."/>
        </authorList>
    </citation>
    <scope>NUCLEOTIDE SEQUENCE [LARGE SCALE GENOMIC DNA]</scope>
    <source>
        <strain evidence="6">ATCC 50818</strain>
    </source>
</reference>